<dbReference type="AlphaFoldDB" id="A0ABD1XKN7"/>
<evidence type="ECO:0000313" key="3">
    <source>
        <dbReference type="Proteomes" id="UP001605036"/>
    </source>
</evidence>
<proteinExistence type="predicted"/>
<organism evidence="2 3">
    <name type="scientific">Riccia fluitans</name>
    <dbReference type="NCBI Taxonomy" id="41844"/>
    <lineage>
        <taxon>Eukaryota</taxon>
        <taxon>Viridiplantae</taxon>
        <taxon>Streptophyta</taxon>
        <taxon>Embryophyta</taxon>
        <taxon>Marchantiophyta</taxon>
        <taxon>Marchantiopsida</taxon>
        <taxon>Marchantiidae</taxon>
        <taxon>Marchantiales</taxon>
        <taxon>Ricciaceae</taxon>
        <taxon>Riccia</taxon>
    </lineage>
</organism>
<gene>
    <name evidence="2" type="ORF">R1flu_028053</name>
</gene>
<comment type="caution">
    <text evidence="2">The sequence shown here is derived from an EMBL/GenBank/DDBJ whole genome shotgun (WGS) entry which is preliminary data.</text>
</comment>
<feature type="region of interest" description="Disordered" evidence="1">
    <location>
        <begin position="37"/>
        <end position="101"/>
    </location>
</feature>
<accession>A0ABD1XKN7</accession>
<feature type="compositionally biased region" description="Basic and acidic residues" evidence="1">
    <location>
        <begin position="60"/>
        <end position="70"/>
    </location>
</feature>
<dbReference type="EMBL" id="JBHFFA010000008">
    <property type="protein sequence ID" value="KAL2609480.1"/>
    <property type="molecule type" value="Genomic_DNA"/>
</dbReference>
<feature type="region of interest" description="Disordered" evidence="1">
    <location>
        <begin position="1"/>
        <end position="23"/>
    </location>
</feature>
<dbReference type="Proteomes" id="UP001605036">
    <property type="component" value="Unassembled WGS sequence"/>
</dbReference>
<name>A0ABD1XKN7_9MARC</name>
<evidence type="ECO:0000313" key="2">
    <source>
        <dbReference type="EMBL" id="KAL2609480.1"/>
    </source>
</evidence>
<sequence length="101" mass="11367">MANLQYPADGQVQSASQSWTSSGRLKALRETYCFRLPLRKSRPPGPGRMPSLAEQYYRPPVEEAKREYRSGTKSSIKLRMSSAKLEKLAQTRAGRKNSPGH</sequence>
<reference evidence="2 3" key="1">
    <citation type="submission" date="2024-09" db="EMBL/GenBank/DDBJ databases">
        <title>Chromosome-scale assembly of Riccia fluitans.</title>
        <authorList>
            <person name="Paukszto L."/>
            <person name="Sawicki J."/>
            <person name="Karawczyk K."/>
            <person name="Piernik-Szablinska J."/>
            <person name="Szczecinska M."/>
            <person name="Mazdziarz M."/>
        </authorList>
    </citation>
    <scope>NUCLEOTIDE SEQUENCE [LARGE SCALE GENOMIC DNA]</scope>
    <source>
        <strain evidence="2">Rf_01</strain>
        <tissue evidence="2">Aerial parts of the thallus</tissue>
    </source>
</reference>
<keyword evidence="3" id="KW-1185">Reference proteome</keyword>
<evidence type="ECO:0000256" key="1">
    <source>
        <dbReference type="SAM" id="MobiDB-lite"/>
    </source>
</evidence>
<protein>
    <submittedName>
        <fullName evidence="2">Uncharacterized protein</fullName>
    </submittedName>
</protein>
<feature type="compositionally biased region" description="Polar residues" evidence="1">
    <location>
        <begin position="11"/>
        <end position="23"/>
    </location>
</feature>